<dbReference type="RefSeq" id="WP_244386854.1">
    <property type="nucleotide sequence ID" value="NZ_AP025564.1"/>
</dbReference>
<dbReference type="Pfam" id="PF01177">
    <property type="entry name" value="Asp_Glu_race"/>
    <property type="match status" value="1"/>
</dbReference>
<dbReference type="Proteomes" id="UP001320544">
    <property type="component" value="Chromosome"/>
</dbReference>
<keyword evidence="3" id="KW-1185">Reference proteome</keyword>
<dbReference type="SUPFAM" id="SSF51366">
    <property type="entry name" value="Ribulose-phoshate binding barrel"/>
    <property type="match status" value="1"/>
</dbReference>
<gene>
    <name evidence="2" type="ORF">CE91St30_28580</name>
</gene>
<evidence type="ECO:0000313" key="2">
    <source>
        <dbReference type="EMBL" id="BDE97525.1"/>
    </source>
</evidence>
<reference evidence="2 3" key="1">
    <citation type="submission" date="2022-01" db="EMBL/GenBank/DDBJ databases">
        <title>Novel bile acid biosynthetic pathways are enriched in the microbiome of centenarians.</title>
        <authorList>
            <person name="Sato Y."/>
            <person name="Atarashi K."/>
            <person name="Plichta R.D."/>
            <person name="Arai Y."/>
            <person name="Sasajima S."/>
            <person name="Kearney M.S."/>
            <person name="Suda W."/>
            <person name="Takeshita K."/>
            <person name="Sasaki T."/>
            <person name="Okamoto S."/>
            <person name="Skelly N.A."/>
            <person name="Okamura Y."/>
            <person name="Vlamakis H."/>
            <person name="Li Y."/>
            <person name="Tanoue T."/>
            <person name="Takei H."/>
            <person name="Nittono H."/>
            <person name="Narushima S."/>
            <person name="Irie J."/>
            <person name="Itoh H."/>
            <person name="Moriya K."/>
            <person name="Sugiura Y."/>
            <person name="Suematsu M."/>
            <person name="Moritoki N."/>
            <person name="Shibata S."/>
            <person name="Littman R.D."/>
            <person name="Fischbach A.M."/>
            <person name="Uwamino Y."/>
            <person name="Inoue T."/>
            <person name="Honda A."/>
            <person name="Hattori M."/>
            <person name="Murai T."/>
            <person name="Xavier J.R."/>
            <person name="Hirose N."/>
            <person name="Honda K."/>
        </authorList>
    </citation>
    <scope>NUCLEOTIDE SEQUENCE [LARGE SCALE GENOMIC DNA]</scope>
    <source>
        <strain evidence="2 3">CE91-St30</strain>
    </source>
</reference>
<evidence type="ECO:0000256" key="1">
    <source>
        <dbReference type="ARBA" id="ARBA00038414"/>
    </source>
</evidence>
<name>A0ABM7WME2_9ACTN</name>
<dbReference type="EMBL" id="AP025564">
    <property type="protein sequence ID" value="BDE97525.1"/>
    <property type="molecule type" value="Genomic_DNA"/>
</dbReference>
<dbReference type="InterPro" id="IPR053714">
    <property type="entry name" value="Iso_Racemase_Enz_sf"/>
</dbReference>
<proteinExistence type="inferred from homology"/>
<dbReference type="Gene3D" id="3.40.50.12500">
    <property type="match status" value="1"/>
</dbReference>
<dbReference type="InterPro" id="IPR015942">
    <property type="entry name" value="Asp/Glu/hydantoin_racemase"/>
</dbReference>
<dbReference type="InterPro" id="IPR001920">
    <property type="entry name" value="Asp/Glu_race"/>
</dbReference>
<organism evidence="2 3">
    <name type="scientific">Raoultibacter timonensis</name>
    <dbReference type="NCBI Taxonomy" id="1907662"/>
    <lineage>
        <taxon>Bacteria</taxon>
        <taxon>Bacillati</taxon>
        <taxon>Actinomycetota</taxon>
        <taxon>Coriobacteriia</taxon>
        <taxon>Eggerthellales</taxon>
        <taxon>Eggerthellaceae</taxon>
        <taxon>Raoultibacter</taxon>
    </lineage>
</organism>
<comment type="similarity">
    <text evidence="1">Belongs to the HyuE racemase family.</text>
</comment>
<sequence>MYRIGIIRVITQNQEATDAHGRLVERWFPEFETVSRCIPDQPEGIHDAETKALAVPKVVALAREMEQNGLDGIMISCADDPGVAEVRAQASIPVVGAGECTASAATRFGEKIAVLGITQAVPESYRRILKDRLFTDVVPDGVRNTLDLRTEAGMAATVAAAQALAADGADAVALACTGLATIGIAPVLEQETGIPVLDPVLCAAHALLFDLLRADGNRSMTT</sequence>
<accession>A0ABM7WME2</accession>
<dbReference type="InterPro" id="IPR011060">
    <property type="entry name" value="RibuloseP-bd_barrel"/>
</dbReference>
<dbReference type="Gene3D" id="3.40.50.1860">
    <property type="match status" value="1"/>
</dbReference>
<protein>
    <submittedName>
        <fullName evidence="2">Hydantoin racemase</fullName>
    </submittedName>
</protein>
<evidence type="ECO:0000313" key="3">
    <source>
        <dbReference type="Proteomes" id="UP001320544"/>
    </source>
</evidence>